<keyword evidence="3" id="KW-1185">Reference proteome</keyword>
<feature type="compositionally biased region" description="Basic and acidic residues" evidence="1">
    <location>
        <begin position="415"/>
        <end position="425"/>
    </location>
</feature>
<accession>A0A7Z0EA13</accession>
<evidence type="ECO:0000313" key="3">
    <source>
        <dbReference type="Proteomes" id="UP000560069"/>
    </source>
</evidence>
<evidence type="ECO:0000256" key="1">
    <source>
        <dbReference type="SAM" id="MobiDB-lite"/>
    </source>
</evidence>
<name>A0A7Z0EA13_9MICC</name>
<protein>
    <recommendedName>
        <fullName evidence="4">Transcriptional regulator, AbiEi antitoxin, Type IV TA system</fullName>
    </recommendedName>
</protein>
<feature type="compositionally biased region" description="Low complexity" evidence="1">
    <location>
        <begin position="403"/>
        <end position="413"/>
    </location>
</feature>
<feature type="region of interest" description="Disordered" evidence="1">
    <location>
        <begin position="402"/>
        <end position="425"/>
    </location>
</feature>
<evidence type="ECO:0008006" key="4">
    <source>
        <dbReference type="Google" id="ProtNLM"/>
    </source>
</evidence>
<gene>
    <name evidence="2" type="ORF">HNR11_002339</name>
</gene>
<reference evidence="2 3" key="1">
    <citation type="submission" date="2020-07" db="EMBL/GenBank/DDBJ databases">
        <title>Sequencing the genomes of 1000 actinobacteria strains.</title>
        <authorList>
            <person name="Klenk H.-P."/>
        </authorList>
    </citation>
    <scope>NUCLEOTIDE SEQUENCE [LARGE SCALE GENOMIC DNA]</scope>
    <source>
        <strain evidence="2 3">DSM 15664</strain>
    </source>
</reference>
<comment type="caution">
    <text evidence="2">The sequence shown here is derived from an EMBL/GenBank/DDBJ whole genome shotgun (WGS) entry which is preliminary data.</text>
</comment>
<dbReference type="RefSeq" id="WP_179442534.1">
    <property type="nucleotide sequence ID" value="NZ_BAAALK010000002.1"/>
</dbReference>
<dbReference type="Proteomes" id="UP000560069">
    <property type="component" value="Unassembled WGS sequence"/>
</dbReference>
<evidence type="ECO:0000313" key="2">
    <source>
        <dbReference type="EMBL" id="NYJ17805.1"/>
    </source>
</evidence>
<organism evidence="2 3">
    <name type="scientific">Nesterenkonia sandarakina</name>
    <dbReference type="NCBI Taxonomy" id="272918"/>
    <lineage>
        <taxon>Bacteria</taxon>
        <taxon>Bacillati</taxon>
        <taxon>Actinomycetota</taxon>
        <taxon>Actinomycetes</taxon>
        <taxon>Micrococcales</taxon>
        <taxon>Micrococcaceae</taxon>
        <taxon>Nesterenkonia</taxon>
    </lineage>
</organism>
<dbReference type="AlphaFoldDB" id="A0A7Z0EA13"/>
<proteinExistence type="predicted"/>
<dbReference type="EMBL" id="JACCFQ010000001">
    <property type="protein sequence ID" value="NYJ17805.1"/>
    <property type="molecule type" value="Genomic_DNA"/>
</dbReference>
<sequence length="425" mass="46430">MTLPDLDTPAPIQLIRSAWQPDDLHSATRLSALVAAAQLLRVRRGIYIDAATWVRSPPWVRAQIAVAAMAHRLPNSLFCRDSAMLLHGLPLITPPPHVTVRTQDPSLVGIGRRESMTGSTSAESWLAAYSTRSQEEPTTAALLNVPTRRFETVLPRGMTRGSARESQRRGILRTPQVRLPASALSVVTGPESGYWVEPVEIALPDAASRLPFPEAVAVLDAFLAQSALGDLLKPPESSAGLSDWGDGFLTHRLNRRWRAAVGFADARAESPAESVSRALIHQLGFATPALQVWIATDIGDERVDFEWVLQARSRSGASRPRRIVGEFDGRGKYFDEALLQGRSAKEVHYAEKLREDALRRTGRDVVRWGWSDLARPEILAARLAQAGVPRAREGTRPAVVVGAAHSAPALPSPSHRPDQRPNPRG</sequence>